<keyword evidence="2" id="KW-1133">Transmembrane helix</keyword>
<gene>
    <name evidence="3" type="ORF">KI688_003519</name>
</gene>
<dbReference type="OrthoDB" id="2430238at2759"/>
<feature type="compositionally biased region" description="Low complexity" evidence="1">
    <location>
        <begin position="111"/>
        <end position="120"/>
    </location>
</feature>
<evidence type="ECO:0000256" key="2">
    <source>
        <dbReference type="SAM" id="Phobius"/>
    </source>
</evidence>
<feature type="compositionally biased region" description="Low complexity" evidence="1">
    <location>
        <begin position="33"/>
        <end position="44"/>
    </location>
</feature>
<keyword evidence="4" id="KW-1185">Reference proteome</keyword>
<evidence type="ECO:0000256" key="1">
    <source>
        <dbReference type="SAM" id="MobiDB-lite"/>
    </source>
</evidence>
<evidence type="ECO:0000313" key="4">
    <source>
        <dbReference type="Proteomes" id="UP000707451"/>
    </source>
</evidence>
<feature type="region of interest" description="Disordered" evidence="1">
    <location>
        <begin position="96"/>
        <end position="190"/>
    </location>
</feature>
<feature type="transmembrane region" description="Helical" evidence="2">
    <location>
        <begin position="6"/>
        <end position="26"/>
    </location>
</feature>
<dbReference type="Proteomes" id="UP000707451">
    <property type="component" value="Unassembled WGS sequence"/>
</dbReference>
<feature type="compositionally biased region" description="Polar residues" evidence="1">
    <location>
        <begin position="133"/>
        <end position="147"/>
    </location>
</feature>
<feature type="region of interest" description="Disordered" evidence="1">
    <location>
        <begin position="242"/>
        <end position="267"/>
    </location>
</feature>
<dbReference type="AlphaFoldDB" id="A0A9P8BQV0"/>
<accession>A0A9P8BQV0</accession>
<name>A0A9P8BQV0_9FUNG</name>
<proteinExistence type="predicted"/>
<sequence>MMDSKFIIAFFVLLAAGKTIMIISCLRGRKRSTSPSSSSPNASTMETGPEVLVEDPMTQRLVLAGEIAVDDRQQPEMVDVIRVPPPAYTAKDQHLEFENVPPPPTFKDAVPSSSRSPLSPFLHTPKPSRRELSQASSSGIQSNTSDTQQHRRSCHQLLRYRPASTDINNNNVNNSDDAAETVSNSGSGVRRPAATAAAIEPTIVRIPNVARWVAESRRDTFQAFAGSSSSSSEQYPFGFVSTYSDSDSDSDHHSDSEPYGSSSSSGNMRILPNMGVLYPSVIVHM</sequence>
<comment type="caution">
    <text evidence="3">The sequence shown here is derived from an EMBL/GenBank/DDBJ whole genome shotgun (WGS) entry which is preliminary data.</text>
</comment>
<evidence type="ECO:0000313" key="3">
    <source>
        <dbReference type="EMBL" id="KAG9064331.1"/>
    </source>
</evidence>
<keyword evidence="2" id="KW-0812">Transmembrane</keyword>
<organism evidence="3 4">
    <name type="scientific">Linnemannia hyalina</name>
    <dbReference type="NCBI Taxonomy" id="64524"/>
    <lineage>
        <taxon>Eukaryota</taxon>
        <taxon>Fungi</taxon>
        <taxon>Fungi incertae sedis</taxon>
        <taxon>Mucoromycota</taxon>
        <taxon>Mortierellomycotina</taxon>
        <taxon>Mortierellomycetes</taxon>
        <taxon>Mortierellales</taxon>
        <taxon>Mortierellaceae</taxon>
        <taxon>Linnemannia</taxon>
    </lineage>
</organism>
<protein>
    <submittedName>
        <fullName evidence="3">Uncharacterized protein</fullName>
    </submittedName>
</protein>
<keyword evidence="2" id="KW-0472">Membrane</keyword>
<dbReference type="EMBL" id="JAHRHY010000014">
    <property type="protein sequence ID" value="KAG9064331.1"/>
    <property type="molecule type" value="Genomic_DNA"/>
</dbReference>
<reference evidence="3" key="1">
    <citation type="submission" date="2021-06" db="EMBL/GenBank/DDBJ databases">
        <title>Genome Sequence of Mortierella hyaline Strain SCG-10, a Cold-Adapted, Nitrate-Reducing Fungus Isolated from Soil in Minnesota, USA.</title>
        <authorList>
            <person name="Aldossari N."/>
        </authorList>
    </citation>
    <scope>NUCLEOTIDE SEQUENCE</scope>
    <source>
        <strain evidence="3">SCG-10</strain>
    </source>
</reference>
<feature type="region of interest" description="Disordered" evidence="1">
    <location>
        <begin position="29"/>
        <end position="49"/>
    </location>
</feature>